<sequence length="254" mass="28146">MHISAAQCASVISPHSSSSSESTPRSVLALGSSPTQPADVSPSPPPYLSIRSLQATFHRDRTILTARVSVRALLTCSRFTQGGPGPPRIPRGLFSPHTAIRPRRAQANRALLSLHSRVAEEDGGSKRRMPMDNLGPTYFCIITKAVEDSRHDGRGGYGRHPTVSRYLRALIMVGNRYRELWRHHRGYPRRSPRALSLLCRDLEGSIWLPRRSPRPRPPFVPAFVKHGYTDDMPDCVQGLGQEKNGLANAGSRLY</sequence>
<proteinExistence type="predicted"/>
<feature type="compositionally biased region" description="Low complexity" evidence="1">
    <location>
        <begin position="10"/>
        <end position="26"/>
    </location>
</feature>
<organism evidence="2 3">
    <name type="scientific">Mycena metata</name>
    <dbReference type="NCBI Taxonomy" id="1033252"/>
    <lineage>
        <taxon>Eukaryota</taxon>
        <taxon>Fungi</taxon>
        <taxon>Dikarya</taxon>
        <taxon>Basidiomycota</taxon>
        <taxon>Agaricomycotina</taxon>
        <taxon>Agaricomycetes</taxon>
        <taxon>Agaricomycetidae</taxon>
        <taxon>Agaricales</taxon>
        <taxon>Marasmiineae</taxon>
        <taxon>Mycenaceae</taxon>
        <taxon>Mycena</taxon>
    </lineage>
</organism>
<evidence type="ECO:0000313" key="3">
    <source>
        <dbReference type="Proteomes" id="UP001215598"/>
    </source>
</evidence>
<accession>A0AAD7JRA5</accession>
<comment type="caution">
    <text evidence="2">The sequence shown here is derived from an EMBL/GenBank/DDBJ whole genome shotgun (WGS) entry which is preliminary data.</text>
</comment>
<protein>
    <submittedName>
        <fullName evidence="2">Uncharacterized protein</fullName>
    </submittedName>
</protein>
<gene>
    <name evidence="2" type="ORF">B0H16DRAFT_235396</name>
</gene>
<name>A0AAD7JRA5_9AGAR</name>
<keyword evidence="3" id="KW-1185">Reference proteome</keyword>
<dbReference type="Proteomes" id="UP001215598">
    <property type="component" value="Unassembled WGS sequence"/>
</dbReference>
<evidence type="ECO:0000313" key="2">
    <source>
        <dbReference type="EMBL" id="KAJ7769893.1"/>
    </source>
</evidence>
<feature type="region of interest" description="Disordered" evidence="1">
    <location>
        <begin position="1"/>
        <end position="46"/>
    </location>
</feature>
<dbReference type="EMBL" id="JARKIB010000017">
    <property type="protein sequence ID" value="KAJ7769893.1"/>
    <property type="molecule type" value="Genomic_DNA"/>
</dbReference>
<dbReference type="AlphaFoldDB" id="A0AAD7JRA5"/>
<reference evidence="2" key="1">
    <citation type="submission" date="2023-03" db="EMBL/GenBank/DDBJ databases">
        <title>Massive genome expansion in bonnet fungi (Mycena s.s.) driven by repeated elements and novel gene families across ecological guilds.</title>
        <authorList>
            <consortium name="Lawrence Berkeley National Laboratory"/>
            <person name="Harder C.B."/>
            <person name="Miyauchi S."/>
            <person name="Viragh M."/>
            <person name="Kuo A."/>
            <person name="Thoen E."/>
            <person name="Andreopoulos B."/>
            <person name="Lu D."/>
            <person name="Skrede I."/>
            <person name="Drula E."/>
            <person name="Henrissat B."/>
            <person name="Morin E."/>
            <person name="Kohler A."/>
            <person name="Barry K."/>
            <person name="LaButti K."/>
            <person name="Morin E."/>
            <person name="Salamov A."/>
            <person name="Lipzen A."/>
            <person name="Mereny Z."/>
            <person name="Hegedus B."/>
            <person name="Baldrian P."/>
            <person name="Stursova M."/>
            <person name="Weitz H."/>
            <person name="Taylor A."/>
            <person name="Grigoriev I.V."/>
            <person name="Nagy L.G."/>
            <person name="Martin F."/>
            <person name="Kauserud H."/>
        </authorList>
    </citation>
    <scope>NUCLEOTIDE SEQUENCE</scope>
    <source>
        <strain evidence="2">CBHHK182m</strain>
    </source>
</reference>
<evidence type="ECO:0000256" key="1">
    <source>
        <dbReference type="SAM" id="MobiDB-lite"/>
    </source>
</evidence>